<feature type="transmembrane region" description="Helical" evidence="6">
    <location>
        <begin position="31"/>
        <end position="50"/>
    </location>
</feature>
<evidence type="ECO:0000256" key="4">
    <source>
        <dbReference type="ARBA" id="ARBA00022989"/>
    </source>
</evidence>
<evidence type="ECO:0000256" key="1">
    <source>
        <dbReference type="ARBA" id="ARBA00004651"/>
    </source>
</evidence>
<evidence type="ECO:0000256" key="6">
    <source>
        <dbReference type="SAM" id="Phobius"/>
    </source>
</evidence>
<name>A0A2T4ZBQ7_9BACL</name>
<keyword evidence="3 6" id="KW-0812">Transmembrane</keyword>
<evidence type="ECO:0000256" key="2">
    <source>
        <dbReference type="ARBA" id="ARBA00022475"/>
    </source>
</evidence>
<organism evidence="7 8">
    <name type="scientific">Desmospora activa DSM 45169</name>
    <dbReference type="NCBI Taxonomy" id="1121389"/>
    <lineage>
        <taxon>Bacteria</taxon>
        <taxon>Bacillati</taxon>
        <taxon>Bacillota</taxon>
        <taxon>Bacilli</taxon>
        <taxon>Bacillales</taxon>
        <taxon>Thermoactinomycetaceae</taxon>
        <taxon>Desmospora</taxon>
    </lineage>
</organism>
<dbReference type="PANTHER" id="PTHR33931">
    <property type="entry name" value="HOLIN-LIKE PROTEIN CIDA-RELATED"/>
    <property type="match status" value="1"/>
</dbReference>
<sequence>MSGKKLPIWFIAVEILILFLVFQFANAAVRWLHLPIPPALLGMGILFALLASGKVQVQLFEVSSRLLIRHLVLLLLPVIAGIIHFGPVLEKEGWKVGTILVITTIAVLTSTAVFAHLTNKKGDKP</sequence>
<feature type="transmembrane region" description="Helical" evidence="6">
    <location>
        <begin position="7"/>
        <end position="25"/>
    </location>
</feature>
<keyword evidence="4 6" id="KW-1133">Transmembrane helix</keyword>
<feature type="transmembrane region" description="Helical" evidence="6">
    <location>
        <begin position="95"/>
        <end position="117"/>
    </location>
</feature>
<protein>
    <submittedName>
        <fullName evidence="7">Holin-like protein</fullName>
    </submittedName>
</protein>
<evidence type="ECO:0000313" key="8">
    <source>
        <dbReference type="Proteomes" id="UP000241639"/>
    </source>
</evidence>
<dbReference type="Pfam" id="PF03788">
    <property type="entry name" value="LrgA"/>
    <property type="match status" value="1"/>
</dbReference>
<reference evidence="7 8" key="1">
    <citation type="submission" date="2018-04" db="EMBL/GenBank/DDBJ databases">
        <title>Genomic Encyclopedia of Archaeal and Bacterial Type Strains, Phase II (KMG-II): from individual species to whole genera.</title>
        <authorList>
            <person name="Goeker M."/>
        </authorList>
    </citation>
    <scope>NUCLEOTIDE SEQUENCE [LARGE SCALE GENOMIC DNA]</scope>
    <source>
        <strain evidence="7 8">DSM 45169</strain>
    </source>
</reference>
<dbReference type="RefSeq" id="WP_107726243.1">
    <property type="nucleotide sequence ID" value="NZ_PZZP01000001.1"/>
</dbReference>
<feature type="transmembrane region" description="Helical" evidence="6">
    <location>
        <begin position="71"/>
        <end position="89"/>
    </location>
</feature>
<keyword evidence="8" id="KW-1185">Reference proteome</keyword>
<comment type="caution">
    <text evidence="7">The sequence shown here is derived from an EMBL/GenBank/DDBJ whole genome shotgun (WGS) entry which is preliminary data.</text>
</comment>
<accession>A0A2T4ZBQ7</accession>
<dbReference type="PANTHER" id="PTHR33931:SF2">
    <property type="entry name" value="HOLIN-LIKE PROTEIN CIDA"/>
    <property type="match status" value="1"/>
</dbReference>
<dbReference type="EMBL" id="PZZP01000001">
    <property type="protein sequence ID" value="PTM59334.1"/>
    <property type="molecule type" value="Genomic_DNA"/>
</dbReference>
<dbReference type="AlphaFoldDB" id="A0A2T4ZBQ7"/>
<dbReference type="Proteomes" id="UP000241639">
    <property type="component" value="Unassembled WGS sequence"/>
</dbReference>
<keyword evidence="5 6" id="KW-0472">Membrane</keyword>
<evidence type="ECO:0000256" key="5">
    <source>
        <dbReference type="ARBA" id="ARBA00023136"/>
    </source>
</evidence>
<evidence type="ECO:0000256" key="3">
    <source>
        <dbReference type="ARBA" id="ARBA00022692"/>
    </source>
</evidence>
<evidence type="ECO:0000313" key="7">
    <source>
        <dbReference type="EMBL" id="PTM59334.1"/>
    </source>
</evidence>
<dbReference type="OrthoDB" id="3176438at2"/>
<comment type="subcellular location">
    <subcellularLocation>
        <location evidence="1">Cell membrane</location>
        <topology evidence="1">Multi-pass membrane protein</topology>
    </subcellularLocation>
</comment>
<keyword evidence="2" id="KW-1003">Cell membrane</keyword>
<dbReference type="InterPro" id="IPR005538">
    <property type="entry name" value="LrgA/CidA"/>
</dbReference>
<dbReference type="GO" id="GO:0005886">
    <property type="term" value="C:plasma membrane"/>
    <property type="evidence" value="ECO:0007669"/>
    <property type="project" value="UniProtKB-SubCell"/>
</dbReference>
<gene>
    <name evidence="7" type="ORF">C8J48_1946</name>
</gene>
<proteinExistence type="predicted"/>